<proteinExistence type="predicted"/>
<protein>
    <recommendedName>
        <fullName evidence="3">Aminoglycoside phosphotransferase domain-containing protein</fullName>
    </recommendedName>
</protein>
<dbReference type="SUPFAM" id="SSF56112">
    <property type="entry name" value="Protein kinase-like (PK-like)"/>
    <property type="match status" value="1"/>
</dbReference>
<evidence type="ECO:0000313" key="2">
    <source>
        <dbReference type="Proteomes" id="UP000326354"/>
    </source>
</evidence>
<accession>A0A5S9F619</accession>
<dbReference type="InterPro" id="IPR011009">
    <property type="entry name" value="Kinase-like_dom_sf"/>
</dbReference>
<reference evidence="1 2" key="1">
    <citation type="submission" date="2019-08" db="EMBL/GenBank/DDBJ databases">
        <title>Complete genome sequence of Candidatus Uab amorphum.</title>
        <authorList>
            <person name="Shiratori T."/>
            <person name="Suzuki S."/>
            <person name="Kakizawa Y."/>
            <person name="Ishida K."/>
        </authorList>
    </citation>
    <scope>NUCLEOTIDE SEQUENCE [LARGE SCALE GENOMIC DNA]</scope>
    <source>
        <strain evidence="1 2">SRT547</strain>
    </source>
</reference>
<dbReference type="Proteomes" id="UP000326354">
    <property type="component" value="Chromosome"/>
</dbReference>
<organism evidence="1 2">
    <name type="scientific">Uabimicrobium amorphum</name>
    <dbReference type="NCBI Taxonomy" id="2596890"/>
    <lineage>
        <taxon>Bacteria</taxon>
        <taxon>Pseudomonadati</taxon>
        <taxon>Planctomycetota</taxon>
        <taxon>Candidatus Uabimicrobiia</taxon>
        <taxon>Candidatus Uabimicrobiales</taxon>
        <taxon>Candidatus Uabimicrobiaceae</taxon>
        <taxon>Candidatus Uabimicrobium</taxon>
    </lineage>
</organism>
<evidence type="ECO:0008006" key="3">
    <source>
        <dbReference type="Google" id="ProtNLM"/>
    </source>
</evidence>
<dbReference type="AlphaFoldDB" id="A0A5S9F619"/>
<dbReference type="EMBL" id="AP019860">
    <property type="protein sequence ID" value="BBM86911.1"/>
    <property type="molecule type" value="Genomic_DNA"/>
</dbReference>
<name>A0A5S9F619_UABAM</name>
<dbReference type="KEGG" id="uam:UABAM_05313"/>
<evidence type="ECO:0000313" key="1">
    <source>
        <dbReference type="EMBL" id="BBM86911.1"/>
    </source>
</evidence>
<gene>
    <name evidence="1" type="ORF">UABAM_05313</name>
</gene>
<keyword evidence="2" id="KW-1185">Reference proteome</keyword>
<sequence length="288" mass="33464">MNSTMTDIPTTLPLTNITFIKKNPYCSIYRAQLHKEIVFVKHYIQQQETLVPNEAKSIELYQKITHGENIWSECTVIECDPPKGLLVVSFVPGDSLSRCIYSCKNKPQLLQNVVSLGKLLGSLYNETKREGTIDPFFYEYIEYCQQKLQNIHGIPGCLSKRYHLLPVEKVKENCISFSHGDFVPANIHLHNEKVGLIDFANSNDCSHIENDIMNFTIAINNMFIKSSLKKEILQAFHEGIGERTVFPQTKNLFRTFHYCRWIMLNIHSKNPFRLFNVWKNAQRFQEIE</sequence>